<feature type="signal peptide" evidence="2">
    <location>
        <begin position="1"/>
        <end position="21"/>
    </location>
</feature>
<accession>A0AAJ0A239</accession>
<dbReference type="Proteomes" id="UP001243989">
    <property type="component" value="Unassembled WGS sequence"/>
</dbReference>
<dbReference type="InterPro" id="IPR036264">
    <property type="entry name" value="Bact_exopeptidase_dim_dom"/>
</dbReference>
<feature type="chain" id="PRO_5042587073" description="Peptidase M20 domain-containing protein 2" evidence="2">
    <location>
        <begin position="22"/>
        <end position="445"/>
    </location>
</feature>
<dbReference type="InterPro" id="IPR017144">
    <property type="entry name" value="Xaa-Arg_dipeptidase"/>
</dbReference>
<evidence type="ECO:0000313" key="4">
    <source>
        <dbReference type="EMBL" id="KAK1655063.1"/>
    </source>
</evidence>
<dbReference type="Pfam" id="PF07687">
    <property type="entry name" value="M20_dimer"/>
    <property type="match status" value="1"/>
</dbReference>
<keyword evidence="5" id="KW-1185">Reference proteome</keyword>
<dbReference type="InterPro" id="IPR011650">
    <property type="entry name" value="Peptidase_M20_dimer"/>
</dbReference>
<dbReference type="SUPFAM" id="SSF53187">
    <property type="entry name" value="Zn-dependent exopeptidases"/>
    <property type="match status" value="1"/>
</dbReference>
<dbReference type="RefSeq" id="XP_060451107.1">
    <property type="nucleotide sequence ID" value="XM_060594479.1"/>
</dbReference>
<dbReference type="PANTHER" id="PTHR30575">
    <property type="entry name" value="PEPTIDASE M20"/>
    <property type="match status" value="1"/>
</dbReference>
<dbReference type="SUPFAM" id="SSF55031">
    <property type="entry name" value="Bacterial exopeptidase dimerisation domain"/>
    <property type="match status" value="1"/>
</dbReference>
<feature type="domain" description="Peptidase M20 dimerisation" evidence="3">
    <location>
        <begin position="194"/>
        <end position="281"/>
    </location>
</feature>
<dbReference type="GeneID" id="85479341"/>
<evidence type="ECO:0000256" key="2">
    <source>
        <dbReference type="SAM" id="SignalP"/>
    </source>
</evidence>
<dbReference type="InterPro" id="IPR052030">
    <property type="entry name" value="Peptidase_M20/M20A_hydrolases"/>
</dbReference>
<dbReference type="PANTHER" id="PTHR30575:SF4">
    <property type="entry name" value="PEPTIDASE M20 DOMAIN-CONTAINING PROTEIN 2"/>
    <property type="match status" value="1"/>
</dbReference>
<evidence type="ECO:0000313" key="5">
    <source>
        <dbReference type="Proteomes" id="UP001243989"/>
    </source>
</evidence>
<dbReference type="PIRSF" id="PIRSF037226">
    <property type="entry name" value="Amidohydrolase_ACY1L2_prd"/>
    <property type="match status" value="1"/>
</dbReference>
<dbReference type="EMBL" id="JAHMHQ010000002">
    <property type="protein sequence ID" value="KAK1655063.1"/>
    <property type="molecule type" value="Genomic_DNA"/>
</dbReference>
<sequence length="445" mass="47792">MGIQGSFTALVAALNVSSAVAFNVIPRQSNGTGETSPYFSDVSDYINSIIDELWPINKEIHENPELGYEEVKAHDLLTSFMESHEGWNVTRSIYNISTAFVAVFEGSGEGPVVSFNAEYASVGGALAAAEIMRAKSIPSKVILFGTPAEESLGGKVKLLEAGAFKDHNIDISLISHPTNGGDSPYMITTSTDRFEVEYYGKEAHAAASPWEGINAQDALVLANNAIALLRQQTRSTDKIHGIITSAGTRINVIPALAQASFQIRSAEDEALEEWTERIIKCWEAGALATGAELNVTKRPYGYSNMISNDVLASSWSKYFTELGGEVPNAEVDKLREPSGSTDQGNVSKDFPTISPCFGITNENGRAPAGGPHTAAFEVAAGSRAAFDKAIVVAKSMAGVAVDVLTVDGMLELIKEEFEATQTVGITGVIHFLMRVYLRQQSRRCP</sequence>
<dbReference type="AlphaFoldDB" id="A0AAJ0A239"/>
<evidence type="ECO:0000256" key="1">
    <source>
        <dbReference type="PIRNR" id="PIRNR037226"/>
    </source>
</evidence>
<gene>
    <name evidence="4" type="ORF">BDP81DRAFT_468363</name>
</gene>
<dbReference type="Gene3D" id="3.40.630.10">
    <property type="entry name" value="Zn peptidases"/>
    <property type="match status" value="3"/>
</dbReference>
<comment type="caution">
    <text evidence="4">The sequence shown here is derived from an EMBL/GenBank/DDBJ whole genome shotgun (WGS) entry which is preliminary data.</text>
</comment>
<comment type="similarity">
    <text evidence="1">Belongs to the peptidase M20A family.</text>
</comment>
<dbReference type="GO" id="GO:0016805">
    <property type="term" value="F:dipeptidase activity"/>
    <property type="evidence" value="ECO:0007669"/>
    <property type="project" value="InterPro"/>
</dbReference>
<reference evidence="4" key="1">
    <citation type="submission" date="2021-06" db="EMBL/GenBank/DDBJ databases">
        <title>Comparative genomics, transcriptomics and evolutionary studies reveal genomic signatures of adaptation to plant cell wall in hemibiotrophic fungi.</title>
        <authorList>
            <consortium name="DOE Joint Genome Institute"/>
            <person name="Baroncelli R."/>
            <person name="Diaz J.F."/>
            <person name="Benocci T."/>
            <person name="Peng M."/>
            <person name="Battaglia E."/>
            <person name="Haridas S."/>
            <person name="Andreopoulos W."/>
            <person name="Labutti K."/>
            <person name="Pangilinan J."/>
            <person name="Floch G.L."/>
            <person name="Makela M.R."/>
            <person name="Henrissat B."/>
            <person name="Grigoriev I.V."/>
            <person name="Crouch J.A."/>
            <person name="De Vries R.P."/>
            <person name="Sukno S.A."/>
            <person name="Thon M.R."/>
        </authorList>
    </citation>
    <scope>NUCLEOTIDE SEQUENCE</scope>
    <source>
        <strain evidence="4">CBS 102054</strain>
    </source>
</reference>
<keyword evidence="2" id="KW-0732">Signal</keyword>
<organism evidence="4 5">
    <name type="scientific">Colletotrichum phormii</name>
    <dbReference type="NCBI Taxonomy" id="359342"/>
    <lineage>
        <taxon>Eukaryota</taxon>
        <taxon>Fungi</taxon>
        <taxon>Dikarya</taxon>
        <taxon>Ascomycota</taxon>
        <taxon>Pezizomycotina</taxon>
        <taxon>Sordariomycetes</taxon>
        <taxon>Hypocreomycetidae</taxon>
        <taxon>Glomerellales</taxon>
        <taxon>Glomerellaceae</taxon>
        <taxon>Colletotrichum</taxon>
        <taxon>Colletotrichum acutatum species complex</taxon>
    </lineage>
</organism>
<evidence type="ECO:0000259" key="3">
    <source>
        <dbReference type="Pfam" id="PF07687"/>
    </source>
</evidence>
<proteinExistence type="inferred from homology"/>
<name>A0AAJ0A239_9PEZI</name>
<dbReference type="CDD" id="cd05672">
    <property type="entry name" value="M20_ACY1L2-like"/>
    <property type="match status" value="1"/>
</dbReference>
<dbReference type="FunFam" id="3.30.70.360:FF:000004">
    <property type="entry name" value="Peptidase M20 domain-containing protein 2"/>
    <property type="match status" value="1"/>
</dbReference>
<protein>
    <recommendedName>
        <fullName evidence="1">Peptidase M20 domain-containing protein 2</fullName>
    </recommendedName>
</protein>